<reference evidence="4 5" key="1">
    <citation type="submission" date="2023-08" db="EMBL/GenBank/DDBJ databases">
        <title>Black Yeasts Isolated from many extreme environments.</title>
        <authorList>
            <person name="Coleine C."/>
            <person name="Stajich J.E."/>
            <person name="Selbmann L."/>
        </authorList>
    </citation>
    <scope>NUCLEOTIDE SEQUENCE [LARGE SCALE GENOMIC DNA]</scope>
    <source>
        <strain evidence="4 5">CCFEE 5910</strain>
    </source>
</reference>
<dbReference type="GO" id="GO:0010181">
    <property type="term" value="F:FMN binding"/>
    <property type="evidence" value="ECO:0007669"/>
    <property type="project" value="InterPro"/>
</dbReference>
<dbReference type="PANTHER" id="PTHR30466:SF1">
    <property type="entry name" value="FMN REDUCTASE (NADH) RUTF"/>
    <property type="match status" value="1"/>
</dbReference>
<gene>
    <name evidence="4" type="ORF">LTR05_002718</name>
</gene>
<evidence type="ECO:0000313" key="4">
    <source>
        <dbReference type="EMBL" id="KAK5088499.1"/>
    </source>
</evidence>
<dbReference type="GO" id="GO:0042602">
    <property type="term" value="F:riboflavin reductase (NADPH) activity"/>
    <property type="evidence" value="ECO:0007669"/>
    <property type="project" value="TreeGrafter"/>
</dbReference>
<evidence type="ECO:0000259" key="3">
    <source>
        <dbReference type="SMART" id="SM00903"/>
    </source>
</evidence>
<dbReference type="InterPro" id="IPR002563">
    <property type="entry name" value="Flavin_Rdtase-like_dom"/>
</dbReference>
<proteinExistence type="predicted"/>
<dbReference type="Pfam" id="PF01613">
    <property type="entry name" value="Flavin_Reduct"/>
    <property type="match status" value="1"/>
</dbReference>
<feature type="compositionally biased region" description="Basic and acidic residues" evidence="2">
    <location>
        <begin position="795"/>
        <end position="809"/>
    </location>
</feature>
<feature type="domain" description="Flavin reductase like" evidence="3">
    <location>
        <begin position="121"/>
        <end position="301"/>
    </location>
</feature>
<protein>
    <recommendedName>
        <fullName evidence="3">Flavin reductase like domain-containing protein</fullName>
    </recommendedName>
</protein>
<comment type="caution">
    <text evidence="4">The sequence shown here is derived from an EMBL/GenBank/DDBJ whole genome shotgun (WGS) entry which is preliminary data.</text>
</comment>
<dbReference type="EMBL" id="JAVRRJ010000002">
    <property type="protein sequence ID" value="KAK5088499.1"/>
    <property type="molecule type" value="Genomic_DNA"/>
</dbReference>
<dbReference type="SMART" id="SM00903">
    <property type="entry name" value="Flavin_Reduct"/>
    <property type="match status" value="1"/>
</dbReference>
<keyword evidence="5" id="KW-1185">Reference proteome</keyword>
<feature type="compositionally biased region" description="Basic and acidic residues" evidence="2">
    <location>
        <begin position="57"/>
        <end position="69"/>
    </location>
</feature>
<sequence>MPMQSAYGRIQLQLRLNAMFAVKCCSRKVRLSPRTFQLLATPQSAAQQRSFAFSSPRRLDQQRSESEAEKPDEDNAGLKTQRVEDDVQDFRRILRIHGSNRETLRAAQDSHSSLNTWKNLMRTVTQPVAIVTARSQDTSDDQEGTFAATVSSFNSVSIEPDIRVSFNLTKLSTTYQTLRDSGYCSITFPRNTHRGRQLADKLARGNQQSPFKDQDLPVHLIPLKYTTRNQDLQSKELKYIPAAVALSGLEDNHASGLAFAFIGEYQTSIEVGDHVLVTARVLPDSIVHGLPHGWGMSAKFGSYYSHSHLTLSYVHGTYTNPETAHGLDKIWKLDDDVSVKDLSELKDKTSVKRPRCEARLYDILQAQSLKRRQTPRRDFIARWSRAQRRAADLPWYRLRELERHYMLWLAIYDVQDGRTTAPAVEAAESPRNNDKPWQQHFICVKANLSDADLKDEEDLCTRRLANLAQQYVSFANTTTSPPVSEEQVPNDEEAGLSVDDIPQQQTHRLGPAELIVYYSNRLHLIREARRHKADPEPIEHAMREAHFQVQSSWSSSFVEKQKGKSLDALRQMYIEFQNNISRAQTWLFIADNRSGNRDYKAIDEARYRMDQLIYRRDLIGKLIRERAVLAPVEEIRNEHVLKWNSKNYQTPRKGSGSEHDMEIRDSKLELIEKLRPTTSDVRQSATQAQATGANLLVDGDKYDEASETAQGTDVEELFGSIVPLQLSETDLDPDPGITQNDLDAIQNQVDELNVKHEPSDSEKNKVIVARRDKDGHVVLQHFEGEEIPSPDDFIDLSKQKPDDRWGSRE</sequence>
<evidence type="ECO:0000313" key="5">
    <source>
        <dbReference type="Proteomes" id="UP001309876"/>
    </source>
</evidence>
<dbReference type="InterPro" id="IPR012349">
    <property type="entry name" value="Split_barrel_FMN-bd"/>
</dbReference>
<feature type="region of interest" description="Disordered" evidence="2">
    <location>
        <begin position="782"/>
        <end position="809"/>
    </location>
</feature>
<dbReference type="Gene3D" id="2.30.110.10">
    <property type="entry name" value="Electron Transport, Fmn-binding Protein, Chain A"/>
    <property type="match status" value="1"/>
</dbReference>
<feature type="compositionally biased region" description="Acidic residues" evidence="2">
    <location>
        <begin position="785"/>
        <end position="794"/>
    </location>
</feature>
<dbReference type="AlphaFoldDB" id="A0AAN7YJ86"/>
<name>A0AAN7YJ86_9EURO</name>
<accession>A0AAN7YJ86</accession>
<evidence type="ECO:0000256" key="2">
    <source>
        <dbReference type="SAM" id="MobiDB-lite"/>
    </source>
</evidence>
<dbReference type="PANTHER" id="PTHR30466">
    <property type="entry name" value="FLAVIN REDUCTASE"/>
    <property type="match status" value="1"/>
</dbReference>
<dbReference type="SUPFAM" id="SSF50475">
    <property type="entry name" value="FMN-binding split barrel"/>
    <property type="match status" value="1"/>
</dbReference>
<organism evidence="4 5">
    <name type="scientific">Lithohypha guttulata</name>
    <dbReference type="NCBI Taxonomy" id="1690604"/>
    <lineage>
        <taxon>Eukaryota</taxon>
        <taxon>Fungi</taxon>
        <taxon>Dikarya</taxon>
        <taxon>Ascomycota</taxon>
        <taxon>Pezizomycotina</taxon>
        <taxon>Eurotiomycetes</taxon>
        <taxon>Chaetothyriomycetidae</taxon>
        <taxon>Chaetothyriales</taxon>
        <taxon>Trichomeriaceae</taxon>
        <taxon>Lithohypha</taxon>
    </lineage>
</organism>
<dbReference type="InterPro" id="IPR050268">
    <property type="entry name" value="NADH-dep_flavin_reductase"/>
</dbReference>
<dbReference type="Proteomes" id="UP001309876">
    <property type="component" value="Unassembled WGS sequence"/>
</dbReference>
<evidence type="ECO:0000256" key="1">
    <source>
        <dbReference type="ARBA" id="ARBA00023002"/>
    </source>
</evidence>
<keyword evidence="1" id="KW-0560">Oxidoreductase</keyword>
<feature type="region of interest" description="Disordered" evidence="2">
    <location>
        <begin position="47"/>
        <end position="82"/>
    </location>
</feature>